<feature type="compositionally biased region" description="Basic and acidic residues" evidence="1">
    <location>
        <begin position="51"/>
        <end position="67"/>
    </location>
</feature>
<organism evidence="2 3">
    <name type="scientific">Necator americanus</name>
    <name type="common">Human hookworm</name>
    <dbReference type="NCBI Taxonomy" id="51031"/>
    <lineage>
        <taxon>Eukaryota</taxon>
        <taxon>Metazoa</taxon>
        <taxon>Ecdysozoa</taxon>
        <taxon>Nematoda</taxon>
        <taxon>Chromadorea</taxon>
        <taxon>Rhabditida</taxon>
        <taxon>Rhabditina</taxon>
        <taxon>Rhabditomorpha</taxon>
        <taxon>Strongyloidea</taxon>
        <taxon>Ancylostomatidae</taxon>
        <taxon>Bunostominae</taxon>
        <taxon>Necator</taxon>
    </lineage>
</organism>
<accession>A0ABR1C6P5</accession>
<gene>
    <name evidence="2" type="primary">Necator_chrII.g4761</name>
    <name evidence="2" type="ORF">RB195_016969</name>
</gene>
<sequence>MSPGRRCVTSWNFPHNRHRCQLYIWSRDQLVYGALFMRQKRKRDRILVSQTERDDRPSKRGGEEHVMAHTAGYAAKLVQPVFIFERHRADVSEEPDSERASDRASAPSPISGPLQPSAAISATHLVDTDLRCRTNSRQCGSVDQCCR</sequence>
<feature type="region of interest" description="Disordered" evidence="1">
    <location>
        <begin position="46"/>
        <end position="68"/>
    </location>
</feature>
<evidence type="ECO:0000313" key="3">
    <source>
        <dbReference type="Proteomes" id="UP001303046"/>
    </source>
</evidence>
<protein>
    <submittedName>
        <fullName evidence="2">Uncharacterized protein</fullName>
    </submittedName>
</protein>
<keyword evidence="3" id="KW-1185">Reference proteome</keyword>
<dbReference type="EMBL" id="JAVFWL010000002">
    <property type="protein sequence ID" value="KAK6732911.1"/>
    <property type="molecule type" value="Genomic_DNA"/>
</dbReference>
<feature type="compositionally biased region" description="Basic and acidic residues" evidence="1">
    <location>
        <begin position="89"/>
        <end position="102"/>
    </location>
</feature>
<proteinExistence type="predicted"/>
<comment type="caution">
    <text evidence="2">The sequence shown here is derived from an EMBL/GenBank/DDBJ whole genome shotgun (WGS) entry which is preliminary data.</text>
</comment>
<evidence type="ECO:0000313" key="2">
    <source>
        <dbReference type="EMBL" id="KAK6732911.1"/>
    </source>
</evidence>
<feature type="region of interest" description="Disordered" evidence="1">
    <location>
        <begin position="89"/>
        <end position="117"/>
    </location>
</feature>
<evidence type="ECO:0000256" key="1">
    <source>
        <dbReference type="SAM" id="MobiDB-lite"/>
    </source>
</evidence>
<dbReference type="Proteomes" id="UP001303046">
    <property type="component" value="Unassembled WGS sequence"/>
</dbReference>
<name>A0ABR1C6P5_NECAM</name>
<reference evidence="2 3" key="1">
    <citation type="submission" date="2023-08" db="EMBL/GenBank/DDBJ databases">
        <title>A Necator americanus chromosomal reference genome.</title>
        <authorList>
            <person name="Ilik V."/>
            <person name="Petrzelkova K.J."/>
            <person name="Pardy F."/>
            <person name="Fuh T."/>
            <person name="Niatou-Singa F.S."/>
            <person name="Gouil Q."/>
            <person name="Baker L."/>
            <person name="Ritchie M.E."/>
            <person name="Jex A.R."/>
            <person name="Gazzola D."/>
            <person name="Li H."/>
            <person name="Toshio Fujiwara R."/>
            <person name="Zhan B."/>
            <person name="Aroian R.V."/>
            <person name="Pafco B."/>
            <person name="Schwarz E.M."/>
        </authorList>
    </citation>
    <scope>NUCLEOTIDE SEQUENCE [LARGE SCALE GENOMIC DNA]</scope>
    <source>
        <strain evidence="2 3">Aroian</strain>
        <tissue evidence="2">Whole animal</tissue>
    </source>
</reference>